<dbReference type="eggNOG" id="COG0454">
    <property type="taxonomic scope" value="Bacteria"/>
</dbReference>
<dbReference type="HOGENOM" id="CLU_1330178_0_0_7"/>
<evidence type="ECO:0000259" key="1">
    <source>
        <dbReference type="PROSITE" id="PS51186"/>
    </source>
</evidence>
<feature type="domain" description="N-acetyltransferase" evidence="1">
    <location>
        <begin position="61"/>
        <end position="206"/>
    </location>
</feature>
<comment type="caution">
    <text evidence="2">The sequence shown here is derived from an EMBL/GenBank/DDBJ whole genome shotgun (WGS) entry which is preliminary data.</text>
</comment>
<gene>
    <name evidence="2" type="ORF">DESPIG_01609</name>
</gene>
<reference evidence="2 3" key="1">
    <citation type="submission" date="2008-10" db="EMBL/GenBank/DDBJ databases">
        <title>Draft genome sequence of Desulvovibrio piger (ATCC 29098).</title>
        <authorList>
            <person name="Sudarsanam P."/>
            <person name="Ley R."/>
            <person name="Guruge J."/>
            <person name="Turnbaugh P.J."/>
            <person name="Mahowald M."/>
            <person name="Liep D."/>
            <person name="Gordon J."/>
        </authorList>
    </citation>
    <scope>NUCLEOTIDE SEQUENCE [LARGE SCALE GENOMIC DNA]</scope>
    <source>
        <strain evidence="2 3">ATCC 29098</strain>
    </source>
</reference>
<dbReference type="EMBL" id="ABXU01000041">
    <property type="protein sequence ID" value="EEB33491.1"/>
    <property type="molecule type" value="Genomic_DNA"/>
</dbReference>
<dbReference type="AlphaFoldDB" id="B6WU51"/>
<dbReference type="Proteomes" id="UP000003676">
    <property type="component" value="Unassembled WGS sequence"/>
</dbReference>
<dbReference type="STRING" id="901.DESPIGER_0010"/>
<reference evidence="2 3" key="2">
    <citation type="submission" date="2008-10" db="EMBL/GenBank/DDBJ databases">
        <authorList>
            <person name="Fulton L."/>
            <person name="Clifton S."/>
            <person name="Fulton B."/>
            <person name="Xu J."/>
            <person name="Minx P."/>
            <person name="Pepin K.H."/>
            <person name="Johnson M."/>
            <person name="Bhonagiri V."/>
            <person name="Nash W.E."/>
            <person name="Mardis E.R."/>
            <person name="Wilson R.K."/>
        </authorList>
    </citation>
    <scope>NUCLEOTIDE SEQUENCE [LARGE SCALE GENOMIC DNA]</scope>
    <source>
        <strain evidence="2 3">ATCC 29098</strain>
    </source>
</reference>
<sequence length="206" mass="23153">MFHRRTAVRKKYFMPVFVAAYGLQLLAGGSGSIVMHAAGQPACDSHIPLLVWTLKRRTCMIRLEKAGREDLATLVQLQEMVRARLLPEGQPLPEAAGDTLEDFFAHGVVLRALMEDDTMVGAVCGREVDGRQHLARLLVHPQWQGQYVETMLLLQMESLLPEARRELLFPARNAADLRPLLWLGYTVSEEATLPHGLTLYRLKKGE</sequence>
<accession>B6WU51</accession>
<dbReference type="InterPro" id="IPR000182">
    <property type="entry name" value="GNAT_dom"/>
</dbReference>
<proteinExistence type="predicted"/>
<organism evidence="2 3">
    <name type="scientific">Desulfovibrio piger ATCC 29098</name>
    <dbReference type="NCBI Taxonomy" id="411464"/>
    <lineage>
        <taxon>Bacteria</taxon>
        <taxon>Pseudomonadati</taxon>
        <taxon>Thermodesulfobacteriota</taxon>
        <taxon>Desulfovibrionia</taxon>
        <taxon>Desulfovibrionales</taxon>
        <taxon>Desulfovibrionaceae</taxon>
        <taxon>Desulfovibrio</taxon>
    </lineage>
</organism>
<evidence type="ECO:0000313" key="3">
    <source>
        <dbReference type="Proteomes" id="UP000003676"/>
    </source>
</evidence>
<dbReference type="InterPro" id="IPR016181">
    <property type="entry name" value="Acyl_CoA_acyltransferase"/>
</dbReference>
<evidence type="ECO:0000313" key="2">
    <source>
        <dbReference type="EMBL" id="EEB33491.1"/>
    </source>
</evidence>
<dbReference type="PROSITE" id="PS51186">
    <property type="entry name" value="GNAT"/>
    <property type="match status" value="1"/>
</dbReference>
<dbReference type="Gene3D" id="3.40.630.30">
    <property type="match status" value="1"/>
</dbReference>
<protein>
    <recommendedName>
        <fullName evidence="1">N-acetyltransferase domain-containing protein</fullName>
    </recommendedName>
</protein>
<name>B6WU51_9BACT</name>
<dbReference type="SUPFAM" id="SSF55729">
    <property type="entry name" value="Acyl-CoA N-acyltransferases (Nat)"/>
    <property type="match status" value="1"/>
</dbReference>
<dbReference type="GO" id="GO:0016747">
    <property type="term" value="F:acyltransferase activity, transferring groups other than amino-acyl groups"/>
    <property type="evidence" value="ECO:0007669"/>
    <property type="project" value="InterPro"/>
</dbReference>